<keyword evidence="8" id="KW-0848">Vitamin D</keyword>
<dbReference type="AlphaFoldDB" id="A0A8B9QJY1"/>
<evidence type="ECO:0000313" key="16">
    <source>
        <dbReference type="Ensembl" id="ENSAOWP00000028299.1"/>
    </source>
</evidence>
<dbReference type="GO" id="GO:0072562">
    <property type="term" value="C:blood microparticle"/>
    <property type="evidence" value="ECO:0007669"/>
    <property type="project" value="TreeGrafter"/>
</dbReference>
<evidence type="ECO:0000256" key="2">
    <source>
        <dbReference type="ARBA" id="ARBA00004613"/>
    </source>
</evidence>
<evidence type="ECO:0000256" key="6">
    <source>
        <dbReference type="ARBA" id="ARBA00022729"/>
    </source>
</evidence>
<evidence type="ECO:0000256" key="14">
    <source>
        <dbReference type="SAM" id="MobiDB-lite"/>
    </source>
</evidence>
<dbReference type="Ensembl" id="ENSAOWT00000032059.1">
    <property type="protein sequence ID" value="ENSAOWP00000028299.1"/>
    <property type="gene ID" value="ENSAOWG00000019055.1"/>
</dbReference>
<evidence type="ECO:0000256" key="11">
    <source>
        <dbReference type="ARBA" id="ARBA00029834"/>
    </source>
</evidence>
<keyword evidence="4" id="KW-0813">Transport</keyword>
<dbReference type="PANTHER" id="PTHR11385">
    <property type="entry name" value="SERUM ALBUMIN-RELATED"/>
    <property type="match status" value="1"/>
</dbReference>
<feature type="compositionally biased region" description="Basic and acidic residues" evidence="14">
    <location>
        <begin position="385"/>
        <end position="399"/>
    </location>
</feature>
<evidence type="ECO:0000256" key="8">
    <source>
        <dbReference type="ARBA" id="ARBA00022897"/>
    </source>
</evidence>
<evidence type="ECO:0000256" key="7">
    <source>
        <dbReference type="ARBA" id="ARBA00022737"/>
    </source>
</evidence>
<comment type="subcellular location">
    <subcellularLocation>
        <location evidence="2">Secreted</location>
    </subcellularLocation>
</comment>
<feature type="domain" description="Albumin" evidence="15">
    <location>
        <begin position="1"/>
        <end position="183"/>
    </location>
</feature>
<dbReference type="GO" id="GO:0090482">
    <property type="term" value="F:vitamin transmembrane transporter activity"/>
    <property type="evidence" value="ECO:0007669"/>
    <property type="project" value="InterPro"/>
</dbReference>
<dbReference type="InterPro" id="IPR000213">
    <property type="entry name" value="VitD-bd"/>
</dbReference>
<dbReference type="SUPFAM" id="SSF48552">
    <property type="entry name" value="Serum albumin-like"/>
    <property type="match status" value="3"/>
</dbReference>
<keyword evidence="17" id="KW-1185">Reference proteome</keyword>
<proteinExistence type="predicted"/>
<dbReference type="GO" id="GO:0005737">
    <property type="term" value="C:cytoplasm"/>
    <property type="evidence" value="ECO:0007669"/>
    <property type="project" value="TreeGrafter"/>
</dbReference>
<dbReference type="InterPro" id="IPR020858">
    <property type="entry name" value="Serum_albumin-like"/>
</dbReference>
<sequence>DKVCKEYRTMGKDDFRALTLIMNSKKFSNATFEEVSHLVREIVSLAETCCTDDADPSCYDAGSSALSAKSCDPNSPFPRHAGVDACCAHTGLERKLCMAALQHSPREIPRYAEPDGDELCANFAKDPKDFADRFLYEYASNYGQAPLPVLLGSARSFLSMVSTCCISPAPTTCFLKEKLERKTLSLLTLLSNRGCSRFAAYGKDKMKFSYLTMFAQKIPSASFEEIFPLAEDAAEAFAQCCDSMAEDCMHKKLSEHTAKVCSALSAKDERFADCCKGKNVMQNYFCISALQPAKPPQLPELQQPTNEHLCSENGALHSDRYAFELARRHPNVPDALFGKLYDATENVMRECCAAKDSSACLNGKVKAEGSHRGAAPDARPPTSRLQEKVKQSERGASPERLAELAERRADFASACCPANAPPVYCAQQVRRVPSEPRQAHEPGPFPRLCINAWALGLSSRSAPRWGRRATTAPACCSRGGYAEGRGAGGAGTGARSNKDLGSTPALGGALGAQIPRLGSQSLDVEALSV</sequence>
<protein>
    <recommendedName>
        <fullName evidence="3">Vitamin D-binding protein</fullName>
    </recommendedName>
    <alternativeName>
        <fullName evidence="11">Gc-globulin</fullName>
    </alternativeName>
    <alternativeName>
        <fullName evidence="12">Group-specific component</fullName>
    </alternativeName>
</protein>
<feature type="region of interest" description="Disordered" evidence="14">
    <location>
        <begin position="368"/>
        <end position="399"/>
    </location>
</feature>
<comment type="subunit">
    <text evidence="13">Associates with membrane-bound immunoglobulin on the surface of B-lymphocytes and with IgG Fc receptor on the membranes of T-lymphocytes. Interacts with LRP2; the interaction is required for renal uptake of GC in complex with 25-hydroxyvitamin D3.</text>
</comment>
<organism evidence="16 17">
    <name type="scientific">Apteryx owenii</name>
    <name type="common">Little spotted kiwi</name>
    <dbReference type="NCBI Taxonomy" id="8824"/>
    <lineage>
        <taxon>Eukaryota</taxon>
        <taxon>Metazoa</taxon>
        <taxon>Chordata</taxon>
        <taxon>Craniata</taxon>
        <taxon>Vertebrata</taxon>
        <taxon>Euteleostomi</taxon>
        <taxon>Archelosauria</taxon>
        <taxon>Archosauria</taxon>
        <taxon>Dinosauria</taxon>
        <taxon>Saurischia</taxon>
        <taxon>Theropoda</taxon>
        <taxon>Coelurosauria</taxon>
        <taxon>Aves</taxon>
        <taxon>Palaeognathae</taxon>
        <taxon>Apterygiformes</taxon>
        <taxon>Apterygidae</taxon>
        <taxon>Apteryx</taxon>
    </lineage>
</organism>
<dbReference type="CDD" id="cd00015">
    <property type="entry name" value="ALBUMIN"/>
    <property type="match status" value="1"/>
</dbReference>
<dbReference type="GO" id="GO:0003779">
    <property type="term" value="F:actin binding"/>
    <property type="evidence" value="ECO:0007669"/>
    <property type="project" value="UniProtKB-KW"/>
</dbReference>
<dbReference type="PRINTS" id="PR00804">
    <property type="entry name" value="VITAMNDBNDNG"/>
</dbReference>
<evidence type="ECO:0000256" key="4">
    <source>
        <dbReference type="ARBA" id="ARBA00022448"/>
    </source>
</evidence>
<accession>A0A8B9QJY1</accession>
<evidence type="ECO:0000256" key="1">
    <source>
        <dbReference type="ARBA" id="ARBA00002354"/>
    </source>
</evidence>
<dbReference type="PROSITE" id="PS51438">
    <property type="entry name" value="ALBUMIN_2"/>
    <property type="match status" value="2"/>
</dbReference>
<evidence type="ECO:0000259" key="15">
    <source>
        <dbReference type="PROSITE" id="PS51438"/>
    </source>
</evidence>
<keyword evidence="10" id="KW-0009">Actin-binding</keyword>
<evidence type="ECO:0000256" key="12">
    <source>
        <dbReference type="ARBA" id="ARBA00032443"/>
    </source>
</evidence>
<dbReference type="Gene3D" id="1.10.246.10">
    <property type="match status" value="5"/>
</dbReference>
<dbReference type="PANTHER" id="PTHR11385:SF11">
    <property type="entry name" value="VITAMIN D-BINDING PROTEIN"/>
    <property type="match status" value="1"/>
</dbReference>
<evidence type="ECO:0000256" key="5">
    <source>
        <dbReference type="ARBA" id="ARBA00022525"/>
    </source>
</evidence>
<comment type="function">
    <text evidence="1">Involved in vitamin D transport and storage, scavenging of extracellular G-actin, enhancement of the chemotactic activity of C5 alpha for neutrophils in inflammation and macrophage activation.</text>
</comment>
<dbReference type="InterPro" id="IPR000264">
    <property type="entry name" value="ALB/AFP/VDB"/>
</dbReference>
<evidence type="ECO:0000313" key="17">
    <source>
        <dbReference type="Proteomes" id="UP000694424"/>
    </source>
</evidence>
<keyword evidence="7" id="KW-0677">Repeat</keyword>
<evidence type="ECO:0000256" key="13">
    <source>
        <dbReference type="ARBA" id="ARBA00046813"/>
    </source>
</evidence>
<dbReference type="Pfam" id="PF09164">
    <property type="entry name" value="VitD-bind_III"/>
    <property type="match status" value="1"/>
</dbReference>
<dbReference type="GO" id="GO:0005499">
    <property type="term" value="F:vitamin D binding"/>
    <property type="evidence" value="ECO:0007669"/>
    <property type="project" value="UniProtKB-KW"/>
</dbReference>
<keyword evidence="6" id="KW-0732">Signal</keyword>
<dbReference type="InterPro" id="IPR014760">
    <property type="entry name" value="Serum_albumin_N"/>
</dbReference>
<name>A0A8B9QJY1_APTOW</name>
<reference evidence="16" key="2">
    <citation type="submission" date="2025-09" db="UniProtKB">
        <authorList>
            <consortium name="Ensembl"/>
        </authorList>
    </citation>
    <scope>IDENTIFICATION</scope>
</reference>
<dbReference type="PRINTS" id="PR00802">
    <property type="entry name" value="SERUMALBUMIN"/>
</dbReference>
<evidence type="ECO:0000256" key="10">
    <source>
        <dbReference type="ARBA" id="ARBA00023203"/>
    </source>
</evidence>
<dbReference type="InterPro" id="IPR015247">
    <property type="entry name" value="VitD-bind_III"/>
</dbReference>
<dbReference type="SMART" id="SM00103">
    <property type="entry name" value="ALBUMIN"/>
    <property type="match status" value="2"/>
</dbReference>
<reference evidence="16" key="1">
    <citation type="submission" date="2025-08" db="UniProtKB">
        <authorList>
            <consortium name="Ensembl"/>
        </authorList>
    </citation>
    <scope>IDENTIFICATION</scope>
</reference>
<dbReference type="Pfam" id="PF00273">
    <property type="entry name" value="Serum_albumin"/>
    <property type="match status" value="2"/>
</dbReference>
<keyword evidence="5" id="KW-0964">Secreted</keyword>
<evidence type="ECO:0000256" key="3">
    <source>
        <dbReference type="ARBA" id="ARBA00020134"/>
    </source>
</evidence>
<keyword evidence="9" id="KW-1015">Disulfide bond</keyword>
<evidence type="ECO:0000256" key="9">
    <source>
        <dbReference type="ARBA" id="ARBA00023157"/>
    </source>
</evidence>
<dbReference type="Proteomes" id="UP000694424">
    <property type="component" value="Unplaced"/>
</dbReference>
<feature type="domain" description="Albumin" evidence="15">
    <location>
        <begin position="184"/>
        <end position="370"/>
    </location>
</feature>